<accession>A0ABP0HXT4</accession>
<dbReference type="EMBL" id="CAXAMM010002025">
    <property type="protein sequence ID" value="CAK8994431.1"/>
    <property type="molecule type" value="Genomic_DNA"/>
</dbReference>
<feature type="transmembrane region" description="Helical" evidence="1">
    <location>
        <begin position="72"/>
        <end position="89"/>
    </location>
</feature>
<evidence type="ECO:0000313" key="2">
    <source>
        <dbReference type="EMBL" id="CAK8994431.1"/>
    </source>
</evidence>
<sequence>MRPRAWLLVTACIFLRSVTFTLTGTYSSLGKWYKTRLLRHVSREEFLLSGEGMQKVSSLTAVNTDDMVRNTGIALAGVVFFLYMSYVFWTRIAFGKPFGTAEPVIIPKPEDAFAPKKKRSVGIKDQVSIGLDADSNRGRRVLGLDALIFAYIMFAAAAAMLVFGVVAAYYPIYSGQVAMSSR</sequence>
<name>A0ABP0HXT4_9DINO</name>
<evidence type="ECO:0000313" key="3">
    <source>
        <dbReference type="Proteomes" id="UP001642464"/>
    </source>
</evidence>
<dbReference type="Proteomes" id="UP001642464">
    <property type="component" value="Unassembled WGS sequence"/>
</dbReference>
<keyword evidence="1" id="KW-0472">Membrane</keyword>
<feature type="transmembrane region" description="Helical" evidence="1">
    <location>
        <begin position="146"/>
        <end position="172"/>
    </location>
</feature>
<evidence type="ECO:0000256" key="1">
    <source>
        <dbReference type="SAM" id="Phobius"/>
    </source>
</evidence>
<comment type="caution">
    <text evidence="2">The sequence shown here is derived from an EMBL/GenBank/DDBJ whole genome shotgun (WGS) entry which is preliminary data.</text>
</comment>
<proteinExistence type="predicted"/>
<protein>
    <submittedName>
        <fullName evidence="2">Uncharacterized protein</fullName>
    </submittedName>
</protein>
<reference evidence="2 3" key="1">
    <citation type="submission" date="2024-02" db="EMBL/GenBank/DDBJ databases">
        <authorList>
            <person name="Chen Y."/>
            <person name="Shah S."/>
            <person name="Dougan E. K."/>
            <person name="Thang M."/>
            <person name="Chan C."/>
        </authorList>
    </citation>
    <scope>NUCLEOTIDE SEQUENCE [LARGE SCALE GENOMIC DNA]</scope>
</reference>
<organism evidence="2 3">
    <name type="scientific">Durusdinium trenchii</name>
    <dbReference type="NCBI Taxonomy" id="1381693"/>
    <lineage>
        <taxon>Eukaryota</taxon>
        <taxon>Sar</taxon>
        <taxon>Alveolata</taxon>
        <taxon>Dinophyceae</taxon>
        <taxon>Suessiales</taxon>
        <taxon>Symbiodiniaceae</taxon>
        <taxon>Durusdinium</taxon>
    </lineage>
</organism>
<gene>
    <name evidence="2" type="ORF">SCF082_LOCUS3943</name>
</gene>
<keyword evidence="1" id="KW-0812">Transmembrane</keyword>
<keyword evidence="3" id="KW-1185">Reference proteome</keyword>
<keyword evidence="1" id="KW-1133">Transmembrane helix</keyword>